<reference evidence="3" key="2">
    <citation type="submission" date="2015-01" db="EMBL/GenBank/DDBJ databases">
        <title>Evolutionary Origins and Diversification of the Mycorrhizal Mutualists.</title>
        <authorList>
            <consortium name="DOE Joint Genome Institute"/>
            <consortium name="Mycorrhizal Genomics Consortium"/>
            <person name="Kohler A."/>
            <person name="Kuo A."/>
            <person name="Nagy L.G."/>
            <person name="Floudas D."/>
            <person name="Copeland A."/>
            <person name="Barry K.W."/>
            <person name="Cichocki N."/>
            <person name="Veneault-Fourrey C."/>
            <person name="LaButti K."/>
            <person name="Lindquist E.A."/>
            <person name="Lipzen A."/>
            <person name="Lundell T."/>
            <person name="Morin E."/>
            <person name="Murat C."/>
            <person name="Riley R."/>
            <person name="Ohm R."/>
            <person name="Sun H."/>
            <person name="Tunlid A."/>
            <person name="Henrissat B."/>
            <person name="Grigoriev I.V."/>
            <person name="Hibbett D.S."/>
            <person name="Martin F."/>
        </authorList>
    </citation>
    <scope>NUCLEOTIDE SEQUENCE [LARGE SCALE GENOMIC DNA]</scope>
    <source>
        <strain evidence="3">Marx 270</strain>
    </source>
</reference>
<protein>
    <submittedName>
        <fullName evidence="2">Uncharacterized protein</fullName>
    </submittedName>
</protein>
<evidence type="ECO:0000256" key="1">
    <source>
        <dbReference type="SAM" id="MobiDB-lite"/>
    </source>
</evidence>
<dbReference type="EMBL" id="KN831964">
    <property type="protein sequence ID" value="KIO06238.1"/>
    <property type="molecule type" value="Genomic_DNA"/>
</dbReference>
<dbReference type="InParanoid" id="A0A0C3JAZ0"/>
<feature type="region of interest" description="Disordered" evidence="1">
    <location>
        <begin position="297"/>
        <end position="347"/>
    </location>
</feature>
<keyword evidence="3" id="KW-1185">Reference proteome</keyword>
<name>A0A0C3JAZ0_PISTI</name>
<sequence length="411" mass="44936">MQAYSVNNACPMFSMRDQATTALAAALGHVWDLIEVAPQPEERLETIYAWVEDWDKTWASICSWWKYVDNNRISVPKIHNECMHNYTEESAMCQSLLVPGAITITDLCHPVEQRQIHIDNIFKDYQERVELRAQLEAATVVGEGQGHMPSDTEAGEPLRGTGQQVRQQMEGTGKGKGKEKATDEVDESENDEGKHPLNPDPSKTGAPAPKANLQCRECMKVNAECEGLPGELCEQCRQAKWKCSQSLRVGRKHKNAGSGEMAAGPSHKWTKSVTVTVTTETLAMTGLKLWIPAHKPLPRQNSKLTPGHPTPCASPPSTLNMPPPPTPRPPLFLPSATPAPQPHPELTPPPMDNLGDLGDGGLFGRLTGLLDNPPAPIVSMQDWSGVPPVEETLQVTNLSESTTCETLAECI</sequence>
<dbReference type="HOGENOM" id="CLU_035057_0_0_1"/>
<gene>
    <name evidence="2" type="ORF">M404DRAFT_24967</name>
</gene>
<dbReference type="AlphaFoldDB" id="A0A0C3JAZ0"/>
<evidence type="ECO:0000313" key="3">
    <source>
        <dbReference type="Proteomes" id="UP000054217"/>
    </source>
</evidence>
<reference evidence="2 3" key="1">
    <citation type="submission" date="2014-04" db="EMBL/GenBank/DDBJ databases">
        <authorList>
            <consortium name="DOE Joint Genome Institute"/>
            <person name="Kuo A."/>
            <person name="Kohler A."/>
            <person name="Costa M.D."/>
            <person name="Nagy L.G."/>
            <person name="Floudas D."/>
            <person name="Copeland A."/>
            <person name="Barry K.W."/>
            <person name="Cichocki N."/>
            <person name="Veneault-Fourrey C."/>
            <person name="LaButti K."/>
            <person name="Lindquist E.A."/>
            <person name="Lipzen A."/>
            <person name="Lundell T."/>
            <person name="Morin E."/>
            <person name="Murat C."/>
            <person name="Sun H."/>
            <person name="Tunlid A."/>
            <person name="Henrissat B."/>
            <person name="Grigoriev I.V."/>
            <person name="Hibbett D.S."/>
            <person name="Martin F."/>
            <person name="Nordberg H.P."/>
            <person name="Cantor M.N."/>
            <person name="Hua S.X."/>
        </authorList>
    </citation>
    <scope>NUCLEOTIDE SEQUENCE [LARGE SCALE GENOMIC DNA]</scope>
    <source>
        <strain evidence="2 3">Marx 270</strain>
    </source>
</reference>
<proteinExistence type="predicted"/>
<feature type="compositionally biased region" description="Pro residues" evidence="1">
    <location>
        <begin position="321"/>
        <end position="347"/>
    </location>
</feature>
<accession>A0A0C3JAZ0</accession>
<evidence type="ECO:0000313" key="2">
    <source>
        <dbReference type="EMBL" id="KIO06238.1"/>
    </source>
</evidence>
<organism evidence="2 3">
    <name type="scientific">Pisolithus tinctorius Marx 270</name>
    <dbReference type="NCBI Taxonomy" id="870435"/>
    <lineage>
        <taxon>Eukaryota</taxon>
        <taxon>Fungi</taxon>
        <taxon>Dikarya</taxon>
        <taxon>Basidiomycota</taxon>
        <taxon>Agaricomycotina</taxon>
        <taxon>Agaricomycetes</taxon>
        <taxon>Agaricomycetidae</taxon>
        <taxon>Boletales</taxon>
        <taxon>Sclerodermatineae</taxon>
        <taxon>Pisolithaceae</taxon>
        <taxon>Pisolithus</taxon>
    </lineage>
</organism>
<feature type="region of interest" description="Disordered" evidence="1">
    <location>
        <begin position="140"/>
        <end position="209"/>
    </location>
</feature>
<dbReference type="Proteomes" id="UP000054217">
    <property type="component" value="Unassembled WGS sequence"/>
</dbReference>